<dbReference type="InterPro" id="IPR036890">
    <property type="entry name" value="HATPase_C_sf"/>
</dbReference>
<dbReference type="InterPro" id="IPR003594">
    <property type="entry name" value="HATPase_dom"/>
</dbReference>
<organism evidence="9 10">
    <name type="scientific">Paenibacillus donghaensis</name>
    <dbReference type="NCBI Taxonomy" id="414771"/>
    <lineage>
        <taxon>Bacteria</taxon>
        <taxon>Bacillati</taxon>
        <taxon>Bacillota</taxon>
        <taxon>Bacilli</taxon>
        <taxon>Bacillales</taxon>
        <taxon>Paenibacillaceae</taxon>
        <taxon>Paenibacillus</taxon>
    </lineage>
</organism>
<evidence type="ECO:0000313" key="9">
    <source>
        <dbReference type="EMBL" id="ASA20315.1"/>
    </source>
</evidence>
<evidence type="ECO:0000256" key="1">
    <source>
        <dbReference type="ARBA" id="ARBA00004651"/>
    </source>
</evidence>
<dbReference type="GO" id="GO:0005886">
    <property type="term" value="C:plasma membrane"/>
    <property type="evidence" value="ECO:0007669"/>
    <property type="project" value="UniProtKB-SubCell"/>
</dbReference>
<proteinExistence type="predicted"/>
<comment type="subcellular location">
    <subcellularLocation>
        <location evidence="1">Cell membrane</location>
        <topology evidence="1">Multi-pass membrane protein</topology>
    </subcellularLocation>
</comment>
<keyword evidence="5" id="KW-0418">Kinase</keyword>
<dbReference type="GO" id="GO:0000155">
    <property type="term" value="F:phosphorelay sensor kinase activity"/>
    <property type="evidence" value="ECO:0007669"/>
    <property type="project" value="InterPro"/>
</dbReference>
<dbReference type="Pfam" id="PF00672">
    <property type="entry name" value="HAMP"/>
    <property type="match status" value="1"/>
</dbReference>
<dbReference type="PROSITE" id="PS50885">
    <property type="entry name" value="HAMP"/>
    <property type="match status" value="1"/>
</dbReference>
<dbReference type="RefSeq" id="WP_087914337.1">
    <property type="nucleotide sequence ID" value="NZ_CP021780.1"/>
</dbReference>
<keyword evidence="7" id="KW-0812">Transmembrane</keyword>
<dbReference type="CDD" id="cd06225">
    <property type="entry name" value="HAMP"/>
    <property type="match status" value="1"/>
</dbReference>
<evidence type="ECO:0000256" key="7">
    <source>
        <dbReference type="SAM" id="Phobius"/>
    </source>
</evidence>
<feature type="domain" description="HAMP" evidence="8">
    <location>
        <begin position="311"/>
        <end position="363"/>
    </location>
</feature>
<dbReference type="Pfam" id="PF02518">
    <property type="entry name" value="HATPase_c"/>
    <property type="match status" value="1"/>
</dbReference>
<dbReference type="InterPro" id="IPR050640">
    <property type="entry name" value="Bact_2-comp_sensor_kinase"/>
</dbReference>
<dbReference type="PANTHER" id="PTHR34220">
    <property type="entry name" value="SENSOR HISTIDINE KINASE YPDA"/>
    <property type="match status" value="1"/>
</dbReference>
<evidence type="ECO:0000256" key="2">
    <source>
        <dbReference type="ARBA" id="ARBA00022475"/>
    </source>
</evidence>
<dbReference type="PANTHER" id="PTHR34220:SF7">
    <property type="entry name" value="SENSOR HISTIDINE KINASE YPDA"/>
    <property type="match status" value="1"/>
</dbReference>
<dbReference type="Gene3D" id="3.30.565.10">
    <property type="entry name" value="Histidine kinase-like ATPase, C-terminal domain"/>
    <property type="match status" value="1"/>
</dbReference>
<evidence type="ECO:0000256" key="3">
    <source>
        <dbReference type="ARBA" id="ARBA00022553"/>
    </source>
</evidence>
<dbReference type="Proteomes" id="UP000249890">
    <property type="component" value="Chromosome"/>
</dbReference>
<dbReference type="SUPFAM" id="SSF55874">
    <property type="entry name" value="ATPase domain of HSP90 chaperone/DNA topoisomerase II/histidine kinase"/>
    <property type="match status" value="1"/>
</dbReference>
<evidence type="ECO:0000256" key="5">
    <source>
        <dbReference type="ARBA" id="ARBA00022777"/>
    </source>
</evidence>
<dbReference type="InterPro" id="IPR010559">
    <property type="entry name" value="Sig_transdc_His_kin_internal"/>
</dbReference>
<dbReference type="SMART" id="SM00304">
    <property type="entry name" value="HAMP"/>
    <property type="match status" value="1"/>
</dbReference>
<keyword evidence="6 7" id="KW-0472">Membrane</keyword>
<sequence>MPKANLFKKVLLILCMVLLPLTLMLMYVSQVSISVVREEIETNSRSRLSFYMQRLDSEFNNFVSSIANLNKDTDIQKFTQMEENATDYTKLKYKLESGKELSSINYGSWEHAYTLYAANSGEMVSTHSSVRYNDYFLQKLQEQRYEQLVWKYDDPQLPHIRPAFVWWVSQPFAPLSAAADANTITEIRVNIRDLAGMLDEFKGESSGVPFLYHAGAPVISPAGSDQREISEIAVRFSGQSGGEAEGTFTARVEGVVYMVSYTTSVALDWALIEYVPLEQILQPITTSRKLMWLFMGLLVTLAVLSAYLLYRNIQVPIRKLYVAAKKLEGGSYAYRLPRNRNDEFGYLFEQFNNMTVQIGDLIDRVYAEKLRSREATLKQLQSQINPHFLYNCLFFIKNMTRLGEKETVMAMAVKLGDFFRYTTHVDQQEATLREEVTLVDNYLSIQQMRMKRLRFEISVPEELMELSIPRLLLQPLVENAVVHGIEPKEGEALIQVRGETLNVNGRPVYVITVEDNGVGMTEEALQALLASLKRSQEAAGNCGLRNVHQRLVLRFSSGSGLSMERSELGGLKVAICWSEL</sequence>
<name>A0A2Z2K9X9_9BACL</name>
<dbReference type="Gene3D" id="6.10.340.10">
    <property type="match status" value="1"/>
</dbReference>
<evidence type="ECO:0000256" key="6">
    <source>
        <dbReference type="ARBA" id="ARBA00023136"/>
    </source>
</evidence>
<keyword evidence="2" id="KW-1003">Cell membrane</keyword>
<keyword evidence="10" id="KW-1185">Reference proteome</keyword>
<protein>
    <recommendedName>
        <fullName evidence="8">HAMP domain-containing protein</fullName>
    </recommendedName>
</protein>
<evidence type="ECO:0000313" key="10">
    <source>
        <dbReference type="Proteomes" id="UP000249890"/>
    </source>
</evidence>
<dbReference type="OrthoDB" id="2521939at2"/>
<reference evidence="9 10" key="1">
    <citation type="submission" date="2017-06" db="EMBL/GenBank/DDBJ databases">
        <title>Complete genome sequence of Paenibacillus donghaensis KCTC 13049T isolated from East Sea sediment, South Korea.</title>
        <authorList>
            <person name="Jung B.K."/>
            <person name="Hong S.-J."/>
            <person name="Shin J.-H."/>
        </authorList>
    </citation>
    <scope>NUCLEOTIDE SEQUENCE [LARGE SCALE GENOMIC DNA]</scope>
    <source>
        <strain evidence="9 10">KCTC 13049</strain>
    </source>
</reference>
<keyword evidence="7" id="KW-1133">Transmembrane helix</keyword>
<dbReference type="SUPFAM" id="SSF158472">
    <property type="entry name" value="HAMP domain-like"/>
    <property type="match status" value="1"/>
</dbReference>
<dbReference type="EMBL" id="CP021780">
    <property type="protein sequence ID" value="ASA20315.1"/>
    <property type="molecule type" value="Genomic_DNA"/>
</dbReference>
<evidence type="ECO:0000256" key="4">
    <source>
        <dbReference type="ARBA" id="ARBA00022679"/>
    </source>
</evidence>
<dbReference type="InterPro" id="IPR003660">
    <property type="entry name" value="HAMP_dom"/>
</dbReference>
<gene>
    <name evidence="9" type="ORF">B9T62_05575</name>
</gene>
<dbReference type="Pfam" id="PF06580">
    <property type="entry name" value="His_kinase"/>
    <property type="match status" value="1"/>
</dbReference>
<keyword evidence="3" id="KW-0597">Phosphoprotein</keyword>
<accession>A0A2Z2K9X9</accession>
<evidence type="ECO:0000259" key="8">
    <source>
        <dbReference type="PROSITE" id="PS50885"/>
    </source>
</evidence>
<keyword evidence="4" id="KW-0808">Transferase</keyword>
<feature type="transmembrane region" description="Helical" evidence="7">
    <location>
        <begin position="290"/>
        <end position="310"/>
    </location>
</feature>
<dbReference type="KEGG" id="pdh:B9T62_05575"/>
<dbReference type="AlphaFoldDB" id="A0A2Z2K9X9"/>